<name>K9WCI7_9CYAN</name>
<dbReference type="SMART" id="SM00966">
    <property type="entry name" value="SpoVT_AbrB"/>
    <property type="match status" value="1"/>
</dbReference>
<dbReference type="Proteomes" id="UP000010471">
    <property type="component" value="Chromosome"/>
</dbReference>
<sequence>MTTVITKIDWANASDRTSSSADDRGLAIAHLNVKFRGNMYYTLKVKQIGNSLGAVFPEELLQKFNIQEGDKIYLTQSPDGVRITTYDPEFEEAMQAFEKTRENYRNALRELAK</sequence>
<dbReference type="NCBIfam" id="TIGR02609">
    <property type="entry name" value="doc_partner"/>
    <property type="match status" value="1"/>
</dbReference>
<dbReference type="KEGG" id="mic:Mic7113_2143"/>
<keyword evidence="3" id="KW-1185">Reference proteome</keyword>
<organism evidence="2 3">
    <name type="scientific">Allocoleopsis franciscana PCC 7113</name>
    <dbReference type="NCBI Taxonomy" id="1173027"/>
    <lineage>
        <taxon>Bacteria</taxon>
        <taxon>Bacillati</taxon>
        <taxon>Cyanobacteriota</taxon>
        <taxon>Cyanophyceae</taxon>
        <taxon>Coleofasciculales</taxon>
        <taxon>Coleofasciculaceae</taxon>
        <taxon>Allocoleopsis</taxon>
        <taxon>Allocoleopsis franciscana</taxon>
    </lineage>
</organism>
<evidence type="ECO:0000259" key="1">
    <source>
        <dbReference type="SMART" id="SM00966"/>
    </source>
</evidence>
<dbReference type="InterPro" id="IPR013432">
    <property type="entry name" value="Doc_partner"/>
</dbReference>
<protein>
    <submittedName>
        <fullName evidence="2">Putative addiction module antidote</fullName>
    </submittedName>
</protein>
<gene>
    <name evidence="2" type="ORF">Mic7113_2143</name>
</gene>
<dbReference type="InterPro" id="IPR007159">
    <property type="entry name" value="SpoVT-AbrB_dom"/>
</dbReference>
<dbReference type="SUPFAM" id="SSF89447">
    <property type="entry name" value="AbrB/MazE/MraZ-like"/>
    <property type="match status" value="1"/>
</dbReference>
<accession>K9WCI7</accession>
<dbReference type="STRING" id="1173027.Mic7113_2143"/>
<dbReference type="Gene3D" id="2.10.260.10">
    <property type="match status" value="1"/>
</dbReference>
<dbReference type="eggNOG" id="COG2336">
    <property type="taxonomic scope" value="Bacteria"/>
</dbReference>
<dbReference type="InterPro" id="IPR037914">
    <property type="entry name" value="SpoVT-AbrB_sf"/>
</dbReference>
<evidence type="ECO:0000313" key="3">
    <source>
        <dbReference type="Proteomes" id="UP000010471"/>
    </source>
</evidence>
<dbReference type="HOGENOM" id="CLU_2130614_0_0_3"/>
<dbReference type="AlphaFoldDB" id="K9WCI7"/>
<dbReference type="EMBL" id="CP003630">
    <property type="protein sequence ID" value="AFZ17958.1"/>
    <property type="molecule type" value="Genomic_DNA"/>
</dbReference>
<reference evidence="2 3" key="1">
    <citation type="submission" date="2012-06" db="EMBL/GenBank/DDBJ databases">
        <title>Finished chromosome of genome of Microcoleus sp. PCC 7113.</title>
        <authorList>
            <consortium name="US DOE Joint Genome Institute"/>
            <person name="Gugger M."/>
            <person name="Coursin T."/>
            <person name="Rippka R."/>
            <person name="Tandeau De Marsac N."/>
            <person name="Huntemann M."/>
            <person name="Wei C.-L."/>
            <person name="Han J."/>
            <person name="Detter J.C."/>
            <person name="Han C."/>
            <person name="Tapia R."/>
            <person name="Chen A."/>
            <person name="Kyrpides N."/>
            <person name="Mavromatis K."/>
            <person name="Markowitz V."/>
            <person name="Szeto E."/>
            <person name="Ivanova N."/>
            <person name="Pagani I."/>
            <person name="Pati A."/>
            <person name="Goodwin L."/>
            <person name="Nordberg H.P."/>
            <person name="Cantor M.N."/>
            <person name="Hua S.X."/>
            <person name="Woyke T."/>
            <person name="Kerfeld C.A."/>
        </authorList>
    </citation>
    <scope>NUCLEOTIDE SEQUENCE [LARGE SCALE GENOMIC DNA]</scope>
    <source>
        <strain evidence="2 3">PCC 7113</strain>
    </source>
</reference>
<evidence type="ECO:0000313" key="2">
    <source>
        <dbReference type="EMBL" id="AFZ17958.1"/>
    </source>
</evidence>
<proteinExistence type="predicted"/>
<feature type="domain" description="SpoVT-AbrB" evidence="1">
    <location>
        <begin position="46"/>
        <end position="89"/>
    </location>
</feature>
<dbReference type="Pfam" id="PF04014">
    <property type="entry name" value="MazE_antitoxin"/>
    <property type="match status" value="1"/>
</dbReference>
<dbReference type="GO" id="GO:0003677">
    <property type="term" value="F:DNA binding"/>
    <property type="evidence" value="ECO:0007669"/>
    <property type="project" value="InterPro"/>
</dbReference>